<dbReference type="OrthoDB" id="1624952at2759"/>
<accession>A0A371GB61</accession>
<name>A0A371GB61_MUCPR</name>
<dbReference type="STRING" id="157652.A0A371GB61"/>
<organism evidence="1 2">
    <name type="scientific">Mucuna pruriens</name>
    <name type="common">Velvet bean</name>
    <name type="synonym">Dolichos pruriens</name>
    <dbReference type="NCBI Taxonomy" id="157652"/>
    <lineage>
        <taxon>Eukaryota</taxon>
        <taxon>Viridiplantae</taxon>
        <taxon>Streptophyta</taxon>
        <taxon>Embryophyta</taxon>
        <taxon>Tracheophyta</taxon>
        <taxon>Spermatophyta</taxon>
        <taxon>Magnoliopsida</taxon>
        <taxon>eudicotyledons</taxon>
        <taxon>Gunneridae</taxon>
        <taxon>Pentapetalae</taxon>
        <taxon>rosids</taxon>
        <taxon>fabids</taxon>
        <taxon>Fabales</taxon>
        <taxon>Fabaceae</taxon>
        <taxon>Papilionoideae</taxon>
        <taxon>50 kb inversion clade</taxon>
        <taxon>NPAAA clade</taxon>
        <taxon>indigoferoid/millettioid clade</taxon>
        <taxon>Phaseoleae</taxon>
        <taxon>Mucuna</taxon>
    </lineage>
</organism>
<dbReference type="PANTHER" id="PTHR47150">
    <property type="entry name" value="OS12G0169200 PROTEIN"/>
    <property type="match status" value="1"/>
</dbReference>
<dbReference type="AlphaFoldDB" id="A0A371GB61"/>
<gene>
    <name evidence="1" type="ORF">CR513_30722</name>
</gene>
<evidence type="ECO:0000313" key="1">
    <source>
        <dbReference type="EMBL" id="RDX87765.1"/>
    </source>
</evidence>
<dbReference type="EMBL" id="QJKJ01006132">
    <property type="protein sequence ID" value="RDX87765.1"/>
    <property type="molecule type" value="Genomic_DNA"/>
</dbReference>
<dbReference type="Proteomes" id="UP000257109">
    <property type="component" value="Unassembled WGS sequence"/>
</dbReference>
<reference evidence="1" key="1">
    <citation type="submission" date="2018-05" db="EMBL/GenBank/DDBJ databases">
        <title>Draft genome of Mucuna pruriens seed.</title>
        <authorList>
            <person name="Nnadi N.E."/>
            <person name="Vos R."/>
            <person name="Hasami M.H."/>
            <person name="Devisetty U.K."/>
            <person name="Aguiy J.C."/>
        </authorList>
    </citation>
    <scope>NUCLEOTIDE SEQUENCE [LARGE SCALE GENOMIC DNA]</scope>
    <source>
        <strain evidence="1">JCA_2017</strain>
    </source>
</reference>
<keyword evidence="2" id="KW-1185">Reference proteome</keyword>
<comment type="caution">
    <text evidence="1">The sequence shown here is derived from an EMBL/GenBank/DDBJ whole genome shotgun (WGS) entry which is preliminary data.</text>
</comment>
<evidence type="ECO:0000313" key="2">
    <source>
        <dbReference type="Proteomes" id="UP000257109"/>
    </source>
</evidence>
<dbReference type="PANTHER" id="PTHR47150:SF7">
    <property type="entry name" value="NUCLEASE"/>
    <property type="match status" value="1"/>
</dbReference>
<proteinExistence type="predicted"/>
<sequence length="106" mass="12687">MDPNNLDKFNKLWWHIIEEELMDNIRKEYMRLILECQRSPKNNVNDYIRIGESTIVKCLQRFVKGVNDVFGFESLRRPNNSDIEHLLHVGKACDFLDMLDFIDCMH</sequence>
<feature type="non-terminal residue" evidence="1">
    <location>
        <position position="1"/>
    </location>
</feature>
<protein>
    <submittedName>
        <fullName evidence="1">Uncharacterized protein</fullName>
    </submittedName>
</protein>